<protein>
    <submittedName>
        <fullName evidence="2">Lactonase family protein</fullName>
    </submittedName>
</protein>
<organism evidence="2 3">
    <name type="scientific">Streptacidiphilus monticola</name>
    <dbReference type="NCBI Taxonomy" id="2161674"/>
    <lineage>
        <taxon>Bacteria</taxon>
        <taxon>Bacillati</taxon>
        <taxon>Actinomycetota</taxon>
        <taxon>Actinomycetes</taxon>
        <taxon>Kitasatosporales</taxon>
        <taxon>Streptomycetaceae</taxon>
        <taxon>Streptacidiphilus</taxon>
    </lineage>
</organism>
<dbReference type="Pfam" id="PF10282">
    <property type="entry name" value="Lactonase"/>
    <property type="match status" value="1"/>
</dbReference>
<comment type="caution">
    <text evidence="2">The sequence shown here is derived from an EMBL/GenBank/DDBJ whole genome shotgun (WGS) entry which is preliminary data.</text>
</comment>
<dbReference type="EMBL" id="JBHSQJ010000065">
    <property type="protein sequence ID" value="MFC5908813.1"/>
    <property type="molecule type" value="Genomic_DNA"/>
</dbReference>
<dbReference type="InterPro" id="IPR011048">
    <property type="entry name" value="Haem_d1_sf"/>
</dbReference>
<keyword evidence="3" id="KW-1185">Reference proteome</keyword>
<dbReference type="InterPro" id="IPR019405">
    <property type="entry name" value="Lactonase_7-beta_prop"/>
</dbReference>
<dbReference type="RefSeq" id="WP_380584042.1">
    <property type="nucleotide sequence ID" value="NZ_JBHSQJ010000065.1"/>
</dbReference>
<dbReference type="PANTHER" id="PTHR30344:SF1">
    <property type="entry name" value="6-PHOSPHOGLUCONOLACTONASE"/>
    <property type="match status" value="1"/>
</dbReference>
<sequence>MTTDTAPGTGSPGAALPLFVGTYTERLGHVHGKAEGVLRGAFDPRSGEVHGIGVLAPTRNPSWVAVDPSAGVLYAVNEGGAGTVSTFRLSDGTLLGQVDSHGEDPCHLSLSADGRHVVVANYSSGTIAAFPRLDDGTLGEASDVVQHRGGSVDPERQSSAHPHMVFVDPVSGHVLVPDLGLDAVVGYELDPKGTFTELFRVSVPAGSGPRHLVAAPDGQRLYLVTELGNTVIPLTRAGEGLVAGEPVSTLPQDFTGSSGAAAIRISPSGRTLVVSNRGHDSVALLRVDPASGVPVLRGTTEARGSGPRDMQLSPDGRVLLVACQDSGLLHGFRLDEQAGRLEHLHTLDVPTPVCLVFA</sequence>
<dbReference type="Proteomes" id="UP001596174">
    <property type="component" value="Unassembled WGS sequence"/>
</dbReference>
<dbReference type="InterPro" id="IPR050282">
    <property type="entry name" value="Cycloisomerase_2"/>
</dbReference>
<evidence type="ECO:0000313" key="3">
    <source>
        <dbReference type="Proteomes" id="UP001596174"/>
    </source>
</evidence>
<accession>A0ABW1G431</accession>
<dbReference type="PANTHER" id="PTHR30344">
    <property type="entry name" value="6-PHOSPHOGLUCONOLACTONASE-RELATED"/>
    <property type="match status" value="1"/>
</dbReference>
<reference evidence="3" key="1">
    <citation type="journal article" date="2019" name="Int. J. Syst. Evol. Microbiol.">
        <title>The Global Catalogue of Microorganisms (GCM) 10K type strain sequencing project: providing services to taxonomists for standard genome sequencing and annotation.</title>
        <authorList>
            <consortium name="The Broad Institute Genomics Platform"/>
            <consortium name="The Broad Institute Genome Sequencing Center for Infectious Disease"/>
            <person name="Wu L."/>
            <person name="Ma J."/>
        </authorList>
    </citation>
    <scope>NUCLEOTIDE SEQUENCE [LARGE SCALE GENOMIC DNA]</scope>
    <source>
        <strain evidence="3">JCM 4816</strain>
    </source>
</reference>
<comment type="similarity">
    <text evidence="1">Belongs to the cycloisomerase 2 family.</text>
</comment>
<evidence type="ECO:0000256" key="1">
    <source>
        <dbReference type="ARBA" id="ARBA00005564"/>
    </source>
</evidence>
<dbReference type="Gene3D" id="2.130.10.10">
    <property type="entry name" value="YVTN repeat-like/Quinoprotein amine dehydrogenase"/>
    <property type="match status" value="1"/>
</dbReference>
<proteinExistence type="inferred from homology"/>
<gene>
    <name evidence="2" type="ORF">ACFP3V_16515</name>
</gene>
<dbReference type="SUPFAM" id="SSF51004">
    <property type="entry name" value="C-terminal (heme d1) domain of cytochrome cd1-nitrite reductase"/>
    <property type="match status" value="1"/>
</dbReference>
<name>A0ABW1G431_9ACTN</name>
<dbReference type="InterPro" id="IPR015943">
    <property type="entry name" value="WD40/YVTN_repeat-like_dom_sf"/>
</dbReference>
<evidence type="ECO:0000313" key="2">
    <source>
        <dbReference type="EMBL" id="MFC5908813.1"/>
    </source>
</evidence>